<evidence type="ECO:0000313" key="4">
    <source>
        <dbReference type="Proteomes" id="UP001355207"/>
    </source>
</evidence>
<dbReference type="Pfam" id="PF07890">
    <property type="entry name" value="Rrp15p"/>
    <property type="match status" value="1"/>
</dbReference>
<evidence type="ECO:0000256" key="1">
    <source>
        <dbReference type="ARBA" id="ARBA00007462"/>
    </source>
</evidence>
<evidence type="ECO:0008006" key="5">
    <source>
        <dbReference type="Google" id="ProtNLM"/>
    </source>
</evidence>
<dbReference type="GO" id="GO:0000470">
    <property type="term" value="P:maturation of LSU-rRNA"/>
    <property type="evidence" value="ECO:0007669"/>
    <property type="project" value="TreeGrafter"/>
</dbReference>
<dbReference type="GO" id="GO:0000460">
    <property type="term" value="P:maturation of 5.8S rRNA"/>
    <property type="evidence" value="ECO:0007669"/>
    <property type="project" value="TreeGrafter"/>
</dbReference>
<protein>
    <recommendedName>
        <fullName evidence="5">Rrp15p-domain-containing protein</fullName>
    </recommendedName>
</protein>
<dbReference type="PANTHER" id="PTHR13245:SF14">
    <property type="entry name" value="RRP15-LIKE PROTEIN"/>
    <property type="match status" value="1"/>
</dbReference>
<feature type="compositionally biased region" description="Basic and acidic residues" evidence="2">
    <location>
        <begin position="105"/>
        <end position="115"/>
    </location>
</feature>
<dbReference type="GeneID" id="91095197"/>
<dbReference type="RefSeq" id="XP_066076365.1">
    <property type="nucleotide sequence ID" value="XM_066220268.1"/>
</dbReference>
<dbReference type="EMBL" id="CP144102">
    <property type="protein sequence ID" value="WWC89602.1"/>
    <property type="molecule type" value="Genomic_DNA"/>
</dbReference>
<dbReference type="AlphaFoldDB" id="A0AAX4JW24"/>
<proteinExistence type="inferred from homology"/>
<keyword evidence="4" id="KW-1185">Reference proteome</keyword>
<dbReference type="GO" id="GO:0030687">
    <property type="term" value="C:preribosome, large subunit precursor"/>
    <property type="evidence" value="ECO:0007669"/>
    <property type="project" value="TreeGrafter"/>
</dbReference>
<sequence>MSSLPRLKSALKKTTSHQQVGSSSKAGPSNSKPSSSSALKNIGSSSNNKGKSKGSVTLATKPTRFKGSDLESESEGNASGFEDNSDDDDVDMDMQEEPNTDDEIEKSKQGKESKKSSQKRKRPPTTASDFGNTLTDLLNDPLTQRKSKSKKPKTIDNDDNDDHAATKSSKNKDVIIKPTNNKQQQPILALSAHKPPTKSSVSIEAKARKQLKIEKDEKEDKARIKNIVEGWSNGDGILGGQEFEKSLRKTAQRGVIKLFNAILLASKNSEAAITSLSAQAKVKPEIGKRKEKDNILGRGGQKDDVLTKESFLDMVRKGSSR</sequence>
<dbReference type="PANTHER" id="PTHR13245">
    <property type="entry name" value="RRP15-LIKE PROTEIN"/>
    <property type="match status" value="1"/>
</dbReference>
<gene>
    <name evidence="3" type="ORF">L201_004527</name>
</gene>
<dbReference type="Proteomes" id="UP001355207">
    <property type="component" value="Chromosome 5"/>
</dbReference>
<evidence type="ECO:0000256" key="2">
    <source>
        <dbReference type="SAM" id="MobiDB-lite"/>
    </source>
</evidence>
<feature type="compositionally biased region" description="Acidic residues" evidence="2">
    <location>
        <begin position="83"/>
        <end position="104"/>
    </location>
</feature>
<comment type="similarity">
    <text evidence="1">Belongs to the RRP15 family.</text>
</comment>
<organism evidence="3 4">
    <name type="scientific">Kwoniella dendrophila CBS 6074</name>
    <dbReference type="NCBI Taxonomy" id="1295534"/>
    <lineage>
        <taxon>Eukaryota</taxon>
        <taxon>Fungi</taxon>
        <taxon>Dikarya</taxon>
        <taxon>Basidiomycota</taxon>
        <taxon>Agaricomycotina</taxon>
        <taxon>Tremellomycetes</taxon>
        <taxon>Tremellales</taxon>
        <taxon>Cryptococcaceae</taxon>
        <taxon>Kwoniella</taxon>
    </lineage>
</organism>
<feature type="compositionally biased region" description="Low complexity" evidence="2">
    <location>
        <begin position="21"/>
        <end position="55"/>
    </location>
</feature>
<evidence type="ECO:0000313" key="3">
    <source>
        <dbReference type="EMBL" id="WWC89602.1"/>
    </source>
</evidence>
<feature type="region of interest" description="Disordered" evidence="2">
    <location>
        <begin position="1"/>
        <end position="204"/>
    </location>
</feature>
<dbReference type="InterPro" id="IPR012459">
    <property type="entry name" value="Rrp15"/>
</dbReference>
<accession>A0AAX4JW24</accession>
<reference evidence="3 4" key="1">
    <citation type="submission" date="2024-01" db="EMBL/GenBank/DDBJ databases">
        <title>Comparative genomics of Cryptococcus and Kwoniella reveals pathogenesis evolution and contrasting modes of karyotype evolution via chromosome fusion or intercentromeric recombination.</title>
        <authorList>
            <person name="Coelho M.A."/>
            <person name="David-Palma M."/>
            <person name="Shea T."/>
            <person name="Bowers K."/>
            <person name="McGinley-Smith S."/>
            <person name="Mohammad A.W."/>
            <person name="Gnirke A."/>
            <person name="Yurkov A.M."/>
            <person name="Nowrousian M."/>
            <person name="Sun S."/>
            <person name="Cuomo C.A."/>
            <person name="Heitman J."/>
        </authorList>
    </citation>
    <scope>NUCLEOTIDE SEQUENCE [LARGE SCALE GENOMIC DNA]</scope>
    <source>
        <strain evidence="3 4">CBS 6074</strain>
    </source>
</reference>
<feature type="compositionally biased region" description="Low complexity" evidence="2">
    <location>
        <begin position="132"/>
        <end position="142"/>
    </location>
</feature>
<name>A0AAX4JW24_9TREE</name>
<feature type="compositionally biased region" description="Basic and acidic residues" evidence="2">
    <location>
        <begin position="162"/>
        <end position="175"/>
    </location>
</feature>